<dbReference type="Proteomes" id="UP000626092">
    <property type="component" value="Unassembled WGS sequence"/>
</dbReference>
<evidence type="ECO:0000256" key="12">
    <source>
        <dbReference type="ARBA" id="ARBA00050970"/>
    </source>
</evidence>
<accession>A0A834H5L0</accession>
<name>A0A834H5L0_RHOSS</name>
<dbReference type="InterPro" id="IPR050369">
    <property type="entry name" value="RBOH/FRE"/>
</dbReference>
<dbReference type="OrthoDB" id="167398at2759"/>
<feature type="transmembrane region" description="Helical" evidence="14">
    <location>
        <begin position="216"/>
        <end position="236"/>
    </location>
</feature>
<dbReference type="SFLD" id="SFLDG01168">
    <property type="entry name" value="Ferric_reductase_subgroup_(FRE"/>
    <property type="match status" value="1"/>
</dbReference>
<dbReference type="CDD" id="cd06186">
    <property type="entry name" value="NOX_Duox_like_FAD_NADP"/>
    <property type="match status" value="1"/>
</dbReference>
<dbReference type="Pfam" id="PF01794">
    <property type="entry name" value="Ferric_reduct"/>
    <property type="match status" value="1"/>
</dbReference>
<keyword evidence="9" id="KW-0408">Iron</keyword>
<feature type="domain" description="FAD-binding FR-type" evidence="15">
    <location>
        <begin position="369"/>
        <end position="475"/>
    </location>
</feature>
<evidence type="ECO:0000256" key="9">
    <source>
        <dbReference type="ARBA" id="ARBA00023004"/>
    </source>
</evidence>
<feature type="transmembrane region" description="Helical" evidence="14">
    <location>
        <begin position="295"/>
        <end position="312"/>
    </location>
</feature>
<keyword evidence="7 14" id="KW-1133">Transmembrane helix</keyword>
<comment type="similarity">
    <text evidence="3">Belongs to the ferric reductase (FRE) family.</text>
</comment>
<keyword evidence="10" id="KW-0406">Ion transport</keyword>
<evidence type="ECO:0000256" key="5">
    <source>
        <dbReference type="ARBA" id="ARBA00022692"/>
    </source>
</evidence>
<evidence type="ECO:0000256" key="4">
    <source>
        <dbReference type="ARBA" id="ARBA00022448"/>
    </source>
</evidence>
<dbReference type="Gene3D" id="3.40.50.80">
    <property type="entry name" value="Nucleotide-binding domain of ferredoxin-NADP reductase (FNR) module"/>
    <property type="match status" value="2"/>
</dbReference>
<organism evidence="16 17">
    <name type="scientific">Rhododendron simsii</name>
    <name type="common">Sims's rhododendron</name>
    <dbReference type="NCBI Taxonomy" id="118357"/>
    <lineage>
        <taxon>Eukaryota</taxon>
        <taxon>Viridiplantae</taxon>
        <taxon>Streptophyta</taxon>
        <taxon>Embryophyta</taxon>
        <taxon>Tracheophyta</taxon>
        <taxon>Spermatophyta</taxon>
        <taxon>Magnoliopsida</taxon>
        <taxon>eudicotyledons</taxon>
        <taxon>Gunneridae</taxon>
        <taxon>Pentapetalae</taxon>
        <taxon>asterids</taxon>
        <taxon>Ericales</taxon>
        <taxon>Ericaceae</taxon>
        <taxon>Ericoideae</taxon>
        <taxon>Rhodoreae</taxon>
        <taxon>Rhododendron</taxon>
    </lineage>
</organism>
<dbReference type="GO" id="GO:0005886">
    <property type="term" value="C:plasma membrane"/>
    <property type="evidence" value="ECO:0007669"/>
    <property type="project" value="TreeGrafter"/>
</dbReference>
<dbReference type="PROSITE" id="PS51384">
    <property type="entry name" value="FAD_FR"/>
    <property type="match status" value="1"/>
</dbReference>
<dbReference type="EC" id="1.16.1.7" evidence="13"/>
<dbReference type="InterPro" id="IPR017938">
    <property type="entry name" value="Riboflavin_synthase-like_b-brl"/>
</dbReference>
<evidence type="ECO:0000256" key="13">
    <source>
        <dbReference type="ARBA" id="ARBA00066905"/>
    </source>
</evidence>
<dbReference type="InterPro" id="IPR039261">
    <property type="entry name" value="FNR_nucleotide-bd"/>
</dbReference>
<dbReference type="SUPFAM" id="SSF63380">
    <property type="entry name" value="Riboflavin synthase domain-like"/>
    <property type="match status" value="1"/>
</dbReference>
<feature type="transmembrane region" description="Helical" evidence="14">
    <location>
        <begin position="332"/>
        <end position="360"/>
    </location>
</feature>
<dbReference type="SUPFAM" id="SSF52343">
    <property type="entry name" value="Ferredoxin reductase-like, C-terminal NADP-linked domain"/>
    <property type="match status" value="1"/>
</dbReference>
<keyword evidence="11 14" id="KW-0472">Membrane</keyword>
<comment type="cofactor">
    <cofactor evidence="1">
        <name>FAD</name>
        <dbReference type="ChEBI" id="CHEBI:57692"/>
    </cofactor>
</comment>
<keyword evidence="8" id="KW-0560">Oxidoreductase</keyword>
<feature type="transmembrane region" description="Helical" evidence="14">
    <location>
        <begin position="66"/>
        <end position="92"/>
    </location>
</feature>
<comment type="catalytic activity">
    <reaction evidence="12">
        <text>2 a Fe(II)-siderophore + NAD(+) + H(+) = 2 a Fe(III)-siderophore + NADH</text>
        <dbReference type="Rhea" id="RHEA:15061"/>
        <dbReference type="Rhea" id="RHEA-COMP:11342"/>
        <dbReference type="Rhea" id="RHEA-COMP:11344"/>
        <dbReference type="ChEBI" id="CHEBI:15378"/>
        <dbReference type="ChEBI" id="CHEBI:29033"/>
        <dbReference type="ChEBI" id="CHEBI:29034"/>
        <dbReference type="ChEBI" id="CHEBI:57540"/>
        <dbReference type="ChEBI" id="CHEBI:57945"/>
        <dbReference type="EC" id="1.16.1.7"/>
    </reaction>
</comment>
<dbReference type="PANTHER" id="PTHR11972:SF41">
    <property type="entry name" value="FERRIC REDUCTION OXIDASE 2"/>
    <property type="match status" value="1"/>
</dbReference>
<feature type="transmembrane region" description="Helical" evidence="14">
    <location>
        <begin position="257"/>
        <end position="280"/>
    </location>
</feature>
<dbReference type="Pfam" id="PF08030">
    <property type="entry name" value="NAD_binding_6"/>
    <property type="match status" value="1"/>
</dbReference>
<reference evidence="16" key="1">
    <citation type="submission" date="2019-11" db="EMBL/GenBank/DDBJ databases">
        <authorList>
            <person name="Liu Y."/>
            <person name="Hou J."/>
            <person name="Li T.-Q."/>
            <person name="Guan C.-H."/>
            <person name="Wu X."/>
            <person name="Wu H.-Z."/>
            <person name="Ling F."/>
            <person name="Zhang R."/>
            <person name="Shi X.-G."/>
            <person name="Ren J.-P."/>
            <person name="Chen E.-F."/>
            <person name="Sun J.-M."/>
        </authorList>
    </citation>
    <scope>NUCLEOTIDE SEQUENCE</scope>
    <source>
        <strain evidence="16">Adult_tree_wgs_1</strain>
        <tissue evidence="16">Leaves</tissue>
    </source>
</reference>
<feature type="transmembrane region" description="Helical" evidence="14">
    <location>
        <begin position="592"/>
        <end position="614"/>
    </location>
</feature>
<dbReference type="GO" id="GO:0140618">
    <property type="term" value="F:ferric-chelate reductase (NADH) activity"/>
    <property type="evidence" value="ECO:0007669"/>
    <property type="project" value="UniProtKB-EC"/>
</dbReference>
<gene>
    <name evidence="16" type="ORF">RHSIM_Rhsim04G0152100</name>
</gene>
<dbReference type="EMBL" id="WJXA01000004">
    <property type="protein sequence ID" value="KAF7145760.1"/>
    <property type="molecule type" value="Genomic_DNA"/>
</dbReference>
<evidence type="ECO:0000256" key="6">
    <source>
        <dbReference type="ARBA" id="ARBA00022723"/>
    </source>
</evidence>
<protein>
    <recommendedName>
        <fullName evidence="13">ferric-chelate reductase (NADH)</fullName>
        <ecNumber evidence="13">1.16.1.7</ecNumber>
    </recommendedName>
</protein>
<keyword evidence="5 14" id="KW-0812">Transmembrane</keyword>
<dbReference type="FunFam" id="3.40.50.80:FF:000039">
    <property type="entry name" value="Ferric reduction oxidase 3"/>
    <property type="match status" value="1"/>
</dbReference>
<evidence type="ECO:0000256" key="8">
    <source>
        <dbReference type="ARBA" id="ARBA00023002"/>
    </source>
</evidence>
<evidence type="ECO:0000313" key="17">
    <source>
        <dbReference type="Proteomes" id="UP000626092"/>
    </source>
</evidence>
<dbReference type="Pfam" id="PF08022">
    <property type="entry name" value="FAD_binding_8"/>
    <property type="match status" value="1"/>
</dbReference>
<feature type="transmembrane region" description="Helical" evidence="14">
    <location>
        <begin position="23"/>
        <end position="45"/>
    </location>
</feature>
<evidence type="ECO:0000256" key="14">
    <source>
        <dbReference type="SAM" id="Phobius"/>
    </source>
</evidence>
<dbReference type="GO" id="GO:0006811">
    <property type="term" value="P:monoatomic ion transport"/>
    <property type="evidence" value="ECO:0007669"/>
    <property type="project" value="UniProtKB-KW"/>
</dbReference>
<keyword evidence="17" id="KW-1185">Reference proteome</keyword>
<feature type="transmembrane region" description="Helical" evidence="14">
    <location>
        <begin position="635"/>
        <end position="656"/>
    </location>
</feature>
<sequence>MNPMVAERSSSAPSSRGGIMDTIRAVMMAVVIVVVSGWLFIWVMAPTRVYGQIWLPKIRADTISTFFGTQGATILLYTFPMLFIAVLGSLYLHLGKNNFSAFAERYVRKTIDHTVLSLRDSSIKWVFSFINICFCLYLKQLISKGNKHKLAGIWRRPLIVKGLGIVSRIELAFLAMFIALLVWSFSTYLRISFAKITPLSAAANGEQVWESKLDSAAVRLGLAGNICLAFLFFPVTRGSSVLPLFGLTSEASVKYHIWIGHIAMTLFTAHGVCYVIYWAVTHQLSQMVKWDKTGVANVAGEIALLAGLAMWVTTFPRIRRKMFELFFYTHHLYIVFIIFFVFHVGIAYSCMMLPGFYLFLVDRFLRFLQSRRGVRLVSARVLPCEAVELNFSKSRGLSYTPTSIMFINVPGISKMQWHPFTISSSSNLEPEKLSVIIKSEGSWSKKMYQMLSSPNSSVDHLDVSIEGPYGPVSTDFRRHETIVMVSGGSGITPFISIIRDLIFLTETLKCKTPQILLIAAFKNSSDLTLLDLLLPISGTPNGFSNLNLQIQAYVTREKEPITDNQKTHPTTVWFKPKSSNAPISPILGPNSWLWLGAIISSTFVMFLLFLGILTRYYIYPIDHNTNRIYSYSRKAALSMLFICICIATTASAAFYWNKKKGSMEINQIKNMEGASPMASPGSWIYNADRELESLPQQSVVQSTNLHYGERPDLKRILLERKELSIGVLVCGPKKMRHEVASICASGLAENLHFESISFSW</sequence>
<evidence type="ECO:0000256" key="10">
    <source>
        <dbReference type="ARBA" id="ARBA00023065"/>
    </source>
</evidence>
<dbReference type="SFLD" id="SFLDS00052">
    <property type="entry name" value="Ferric_Reductase_Domain"/>
    <property type="match status" value="1"/>
</dbReference>
<dbReference type="InterPro" id="IPR017927">
    <property type="entry name" value="FAD-bd_FR_type"/>
</dbReference>
<dbReference type="InterPro" id="IPR013112">
    <property type="entry name" value="FAD-bd_8"/>
</dbReference>
<evidence type="ECO:0000256" key="2">
    <source>
        <dbReference type="ARBA" id="ARBA00004141"/>
    </source>
</evidence>
<evidence type="ECO:0000256" key="11">
    <source>
        <dbReference type="ARBA" id="ARBA00023136"/>
    </source>
</evidence>
<comment type="subcellular location">
    <subcellularLocation>
        <location evidence="2">Membrane</location>
        <topology evidence="2">Multi-pass membrane protein</topology>
    </subcellularLocation>
</comment>
<dbReference type="GO" id="GO:0046872">
    <property type="term" value="F:metal ion binding"/>
    <property type="evidence" value="ECO:0007669"/>
    <property type="project" value="UniProtKB-KW"/>
</dbReference>
<comment type="caution">
    <text evidence="16">The sequence shown here is derived from an EMBL/GenBank/DDBJ whole genome shotgun (WGS) entry which is preliminary data.</text>
</comment>
<feature type="transmembrane region" description="Helical" evidence="14">
    <location>
        <begin position="158"/>
        <end position="183"/>
    </location>
</feature>
<keyword evidence="6" id="KW-0479">Metal-binding</keyword>
<proteinExistence type="inferred from homology"/>
<feature type="transmembrane region" description="Helical" evidence="14">
    <location>
        <begin position="122"/>
        <end position="138"/>
    </location>
</feature>
<dbReference type="PANTHER" id="PTHR11972">
    <property type="entry name" value="NADPH OXIDASE"/>
    <property type="match status" value="1"/>
</dbReference>
<evidence type="ECO:0000259" key="15">
    <source>
        <dbReference type="PROSITE" id="PS51384"/>
    </source>
</evidence>
<evidence type="ECO:0000313" key="16">
    <source>
        <dbReference type="EMBL" id="KAF7145760.1"/>
    </source>
</evidence>
<evidence type="ECO:0000256" key="7">
    <source>
        <dbReference type="ARBA" id="ARBA00022989"/>
    </source>
</evidence>
<dbReference type="InterPro" id="IPR013121">
    <property type="entry name" value="Fe_red_NAD-bd_6"/>
</dbReference>
<dbReference type="AlphaFoldDB" id="A0A834H5L0"/>
<evidence type="ECO:0000256" key="1">
    <source>
        <dbReference type="ARBA" id="ARBA00001974"/>
    </source>
</evidence>
<keyword evidence="4" id="KW-0813">Transport</keyword>
<evidence type="ECO:0000256" key="3">
    <source>
        <dbReference type="ARBA" id="ARBA00006278"/>
    </source>
</evidence>
<dbReference type="InterPro" id="IPR013130">
    <property type="entry name" value="Fe3_Rdtase_TM_dom"/>
</dbReference>